<name>A0ABP8LJC7_9BURK</name>
<dbReference type="PROSITE" id="PS51257">
    <property type="entry name" value="PROKAR_LIPOPROTEIN"/>
    <property type="match status" value="1"/>
</dbReference>
<feature type="region of interest" description="Disordered" evidence="1">
    <location>
        <begin position="88"/>
        <end position="113"/>
    </location>
</feature>
<dbReference type="RefSeq" id="WP_345066895.1">
    <property type="nucleotide sequence ID" value="NZ_BAABEX010000030.1"/>
</dbReference>
<gene>
    <name evidence="2" type="ORF">GCM10023090_29290</name>
</gene>
<reference evidence="3" key="1">
    <citation type="journal article" date="2019" name="Int. J. Syst. Evol. Microbiol.">
        <title>The Global Catalogue of Microorganisms (GCM) 10K type strain sequencing project: providing services to taxonomists for standard genome sequencing and annotation.</title>
        <authorList>
            <consortium name="The Broad Institute Genomics Platform"/>
            <consortium name="The Broad Institute Genome Sequencing Center for Infectious Disease"/>
            <person name="Wu L."/>
            <person name="Ma J."/>
        </authorList>
    </citation>
    <scope>NUCLEOTIDE SEQUENCE [LARGE SCALE GENOMIC DNA]</scope>
    <source>
        <strain evidence="3">JCM 31890</strain>
    </source>
</reference>
<evidence type="ECO:0000313" key="2">
    <source>
        <dbReference type="EMBL" id="GAA4429365.1"/>
    </source>
</evidence>
<organism evidence="2 3">
    <name type="scientific">Acidovorax lacteus</name>
    <dbReference type="NCBI Taxonomy" id="1924988"/>
    <lineage>
        <taxon>Bacteria</taxon>
        <taxon>Pseudomonadati</taxon>
        <taxon>Pseudomonadota</taxon>
        <taxon>Betaproteobacteria</taxon>
        <taxon>Burkholderiales</taxon>
        <taxon>Comamonadaceae</taxon>
        <taxon>Acidovorax</taxon>
    </lineage>
</organism>
<sequence length="113" mass="12226">MRTRPLPLLARTGLLASLVLLSGCELQIPGMGPSAAAVREAESKAIGGACRHALRGLEDCYTLNPKASKSAIFEGWREMDLYMRENKIDGAPSVIKPPEKPAKPARREPAEET</sequence>
<proteinExistence type="predicted"/>
<keyword evidence="3" id="KW-1185">Reference proteome</keyword>
<feature type="compositionally biased region" description="Basic and acidic residues" evidence="1">
    <location>
        <begin position="97"/>
        <end position="113"/>
    </location>
</feature>
<accession>A0ABP8LJC7</accession>
<dbReference type="Proteomes" id="UP001501788">
    <property type="component" value="Unassembled WGS sequence"/>
</dbReference>
<comment type="caution">
    <text evidence="2">The sequence shown here is derived from an EMBL/GenBank/DDBJ whole genome shotgun (WGS) entry which is preliminary data.</text>
</comment>
<evidence type="ECO:0000313" key="3">
    <source>
        <dbReference type="Proteomes" id="UP001501788"/>
    </source>
</evidence>
<evidence type="ECO:0000256" key="1">
    <source>
        <dbReference type="SAM" id="MobiDB-lite"/>
    </source>
</evidence>
<dbReference type="EMBL" id="BAABEX010000030">
    <property type="protein sequence ID" value="GAA4429365.1"/>
    <property type="molecule type" value="Genomic_DNA"/>
</dbReference>
<protein>
    <submittedName>
        <fullName evidence="2">Uncharacterized protein</fullName>
    </submittedName>
</protein>